<reference evidence="1 2" key="1">
    <citation type="journal article" date="2015" name="Genome Biol.">
        <title>Comparative genomics of Steinernema reveals deeply conserved gene regulatory networks.</title>
        <authorList>
            <person name="Dillman A.R."/>
            <person name="Macchietto M."/>
            <person name="Porter C.F."/>
            <person name="Rogers A."/>
            <person name="Williams B."/>
            <person name="Antoshechkin I."/>
            <person name="Lee M.M."/>
            <person name="Goodwin Z."/>
            <person name="Lu X."/>
            <person name="Lewis E.E."/>
            <person name="Goodrich-Blair H."/>
            <person name="Stock S.P."/>
            <person name="Adams B.J."/>
            <person name="Sternberg P.W."/>
            <person name="Mortazavi A."/>
        </authorList>
    </citation>
    <scope>NUCLEOTIDE SEQUENCE [LARGE SCALE GENOMIC DNA]</scope>
    <source>
        <strain evidence="1 2">ALL</strain>
    </source>
</reference>
<proteinExistence type="predicted"/>
<gene>
    <name evidence="1" type="ORF">L596_015945</name>
</gene>
<comment type="caution">
    <text evidence="1">The sequence shown here is derived from an EMBL/GenBank/DDBJ whole genome shotgun (WGS) entry which is preliminary data.</text>
</comment>
<evidence type="ECO:0000313" key="2">
    <source>
        <dbReference type="Proteomes" id="UP000298663"/>
    </source>
</evidence>
<sequence>MAVDALGVSRNDDEGVDDYAVFHFERSEFRIGLINTFAEFVCVSYAELHFLRQKGADVAQKNTVKVHFCRKEKDEIGSLNKLSVCRTMTSPKQSADVHTKGHSYVAYPDVALY</sequence>
<organism evidence="1 2">
    <name type="scientific">Steinernema carpocapsae</name>
    <name type="common">Entomopathogenic nematode</name>
    <dbReference type="NCBI Taxonomy" id="34508"/>
    <lineage>
        <taxon>Eukaryota</taxon>
        <taxon>Metazoa</taxon>
        <taxon>Ecdysozoa</taxon>
        <taxon>Nematoda</taxon>
        <taxon>Chromadorea</taxon>
        <taxon>Rhabditida</taxon>
        <taxon>Tylenchina</taxon>
        <taxon>Panagrolaimomorpha</taxon>
        <taxon>Strongyloidoidea</taxon>
        <taxon>Steinernematidae</taxon>
        <taxon>Steinernema</taxon>
    </lineage>
</organism>
<keyword evidence="2" id="KW-1185">Reference proteome</keyword>
<evidence type="ECO:0000313" key="1">
    <source>
        <dbReference type="EMBL" id="TKR82182.1"/>
    </source>
</evidence>
<reference evidence="1 2" key="2">
    <citation type="journal article" date="2019" name="G3 (Bethesda)">
        <title>Hybrid Assembly of the Genome of the Entomopathogenic Nematode Steinernema carpocapsae Identifies the X-Chromosome.</title>
        <authorList>
            <person name="Serra L."/>
            <person name="Macchietto M."/>
            <person name="Macias-Munoz A."/>
            <person name="McGill C.J."/>
            <person name="Rodriguez I.M."/>
            <person name="Rodriguez B."/>
            <person name="Murad R."/>
            <person name="Mortazavi A."/>
        </authorList>
    </citation>
    <scope>NUCLEOTIDE SEQUENCE [LARGE SCALE GENOMIC DNA]</scope>
    <source>
        <strain evidence="1 2">ALL</strain>
    </source>
</reference>
<protein>
    <submittedName>
        <fullName evidence="1">Uncharacterized protein</fullName>
    </submittedName>
</protein>
<dbReference type="Proteomes" id="UP000298663">
    <property type="component" value="Unassembled WGS sequence"/>
</dbReference>
<dbReference type="AlphaFoldDB" id="A0A4U5NHI7"/>
<dbReference type="EMBL" id="AZBU02000004">
    <property type="protein sequence ID" value="TKR82182.1"/>
    <property type="molecule type" value="Genomic_DNA"/>
</dbReference>
<accession>A0A4U5NHI7</accession>
<name>A0A4U5NHI7_STECR</name>